<proteinExistence type="predicted"/>
<sequence>MSLRFLVSLLVLLGVASAASAAERRYTVTDFTRVRVDGGYGVKVTTGVSPFATASGTPAALDAVSVEVQGQTLIVRQNRSAWGGFPGQRPGPVEINVGTHDITAAWLNGAGSVAVDKVRGLSFQLSVQGSGSGSVANLSVDKLEADLSGSGSIRLGGSAKNVHASVRGPGLFDAANLSAKDVNVSAEGDSVLKITATETAKVFATGTASVELAGKPACTVDSNGAATVSGCR</sequence>
<keyword evidence="4" id="KW-1185">Reference proteome</keyword>
<organism evidence="3 4">
    <name type="scientific">Sphingomonas anseongensis</name>
    <dbReference type="NCBI Taxonomy" id="2908207"/>
    <lineage>
        <taxon>Bacteria</taxon>
        <taxon>Pseudomonadati</taxon>
        <taxon>Pseudomonadota</taxon>
        <taxon>Alphaproteobacteria</taxon>
        <taxon>Sphingomonadales</taxon>
        <taxon>Sphingomonadaceae</taxon>
        <taxon>Sphingomonas</taxon>
    </lineage>
</organism>
<feature type="domain" description="Putative auto-transporter adhesin head GIN" evidence="2">
    <location>
        <begin position="30"/>
        <end position="216"/>
    </location>
</feature>
<evidence type="ECO:0000256" key="1">
    <source>
        <dbReference type="SAM" id="SignalP"/>
    </source>
</evidence>
<dbReference type="Pfam" id="PF10988">
    <property type="entry name" value="DUF2807"/>
    <property type="match status" value="1"/>
</dbReference>
<dbReference type="EMBL" id="JAMGBC010000001">
    <property type="protein sequence ID" value="MCL6679266.1"/>
    <property type="molecule type" value="Genomic_DNA"/>
</dbReference>
<dbReference type="Proteomes" id="UP001165343">
    <property type="component" value="Unassembled WGS sequence"/>
</dbReference>
<feature type="chain" id="PRO_5046624195" evidence="1">
    <location>
        <begin position="22"/>
        <end position="232"/>
    </location>
</feature>
<gene>
    <name evidence="3" type="ORF">LZ519_08085</name>
</gene>
<protein>
    <submittedName>
        <fullName evidence="3">DUF2807 domain-containing protein</fullName>
    </submittedName>
</protein>
<evidence type="ECO:0000313" key="4">
    <source>
        <dbReference type="Proteomes" id="UP001165343"/>
    </source>
</evidence>
<dbReference type="Gene3D" id="2.160.20.120">
    <property type="match status" value="1"/>
</dbReference>
<evidence type="ECO:0000313" key="3">
    <source>
        <dbReference type="EMBL" id="MCL6679266.1"/>
    </source>
</evidence>
<dbReference type="InterPro" id="IPR021255">
    <property type="entry name" value="DUF2807"/>
</dbReference>
<accession>A0ABT0RGC0</accession>
<reference evidence="3" key="1">
    <citation type="submission" date="2022-05" db="EMBL/GenBank/DDBJ databases">
        <authorList>
            <person name="Jo J.-H."/>
            <person name="Im W.-T."/>
        </authorList>
    </citation>
    <scope>NUCLEOTIDE SEQUENCE</scope>
    <source>
        <strain evidence="3">RG327</strain>
    </source>
</reference>
<comment type="caution">
    <text evidence="3">The sequence shown here is derived from an EMBL/GenBank/DDBJ whole genome shotgun (WGS) entry which is preliminary data.</text>
</comment>
<name>A0ABT0RGC0_9SPHN</name>
<dbReference type="RefSeq" id="WP_249868173.1">
    <property type="nucleotide sequence ID" value="NZ_JAMGBC010000001.1"/>
</dbReference>
<evidence type="ECO:0000259" key="2">
    <source>
        <dbReference type="Pfam" id="PF10988"/>
    </source>
</evidence>
<feature type="signal peptide" evidence="1">
    <location>
        <begin position="1"/>
        <end position="21"/>
    </location>
</feature>
<keyword evidence="1" id="KW-0732">Signal</keyword>